<evidence type="ECO:0000313" key="2">
    <source>
        <dbReference type="Proteomes" id="UP000448575"/>
    </source>
</evidence>
<dbReference type="PROSITE" id="PS51257">
    <property type="entry name" value="PROKAR_LIPOPROTEIN"/>
    <property type="match status" value="1"/>
</dbReference>
<organism evidence="1 2">
    <name type="scientific">Pseudoduganella guangdongensis</name>
    <dbReference type="NCBI Taxonomy" id="2692179"/>
    <lineage>
        <taxon>Bacteria</taxon>
        <taxon>Pseudomonadati</taxon>
        <taxon>Pseudomonadota</taxon>
        <taxon>Betaproteobacteria</taxon>
        <taxon>Burkholderiales</taxon>
        <taxon>Oxalobacteraceae</taxon>
        <taxon>Telluria group</taxon>
        <taxon>Pseudoduganella</taxon>
    </lineage>
</organism>
<dbReference type="AlphaFoldDB" id="A0A6N9HJY3"/>
<dbReference type="Proteomes" id="UP000448575">
    <property type="component" value="Unassembled WGS sequence"/>
</dbReference>
<name>A0A6N9HJY3_9BURK</name>
<sequence>MCFRTAGPALACAIALSGCSLYQGLFGGPPKLKMGEVQVQASADANRNSPVTLDIVLVADAALEQRLMAPDSKWFPHGPLLLASFPGALRVFRCEFPPATELTLPPSMFDGQRALAVFVFAGLADGERRARIEPWRDGGQIQIGREGWRAALAATDALQQPGLNKST</sequence>
<evidence type="ECO:0000313" key="1">
    <source>
        <dbReference type="EMBL" id="MYN03938.1"/>
    </source>
</evidence>
<evidence type="ECO:0008006" key="3">
    <source>
        <dbReference type="Google" id="ProtNLM"/>
    </source>
</evidence>
<dbReference type="EMBL" id="WWCJ01000012">
    <property type="protein sequence ID" value="MYN03938.1"/>
    <property type="molecule type" value="Genomic_DNA"/>
</dbReference>
<dbReference type="RefSeq" id="WP_161026904.1">
    <property type="nucleotide sequence ID" value="NZ_WWCJ01000012.1"/>
</dbReference>
<proteinExistence type="predicted"/>
<comment type="caution">
    <text evidence="1">The sequence shown here is derived from an EMBL/GenBank/DDBJ whole genome shotgun (WGS) entry which is preliminary data.</text>
</comment>
<protein>
    <recommendedName>
        <fullName evidence="3">Type VI secretion system lipoprotein TssJ</fullName>
    </recommendedName>
</protein>
<gene>
    <name evidence="1" type="ORF">GTP41_17730</name>
</gene>
<keyword evidence="2" id="KW-1185">Reference proteome</keyword>
<accession>A0A6N9HJY3</accession>
<reference evidence="1 2" key="1">
    <citation type="submission" date="2019-12" db="EMBL/GenBank/DDBJ databases">
        <title>Novel species isolated from a subtropical stream in China.</title>
        <authorList>
            <person name="Lu H."/>
        </authorList>
    </citation>
    <scope>NUCLEOTIDE SEQUENCE [LARGE SCALE GENOMIC DNA]</scope>
    <source>
        <strain evidence="1 2">DS3</strain>
    </source>
</reference>